<protein>
    <submittedName>
        <fullName evidence="3">Major facilitator superfamily permease</fullName>
    </submittedName>
</protein>
<organism evidence="3 4">
    <name type="scientific">Desulfovibrio ferrophilus</name>
    <dbReference type="NCBI Taxonomy" id="241368"/>
    <lineage>
        <taxon>Bacteria</taxon>
        <taxon>Pseudomonadati</taxon>
        <taxon>Thermodesulfobacteriota</taxon>
        <taxon>Desulfovibrionia</taxon>
        <taxon>Desulfovibrionales</taxon>
        <taxon>Desulfovibrionaceae</taxon>
        <taxon>Desulfovibrio</taxon>
    </lineage>
</organism>
<evidence type="ECO:0000256" key="2">
    <source>
        <dbReference type="SAM" id="SignalP"/>
    </source>
</evidence>
<dbReference type="RefSeq" id="WP_126378277.1">
    <property type="nucleotide sequence ID" value="NZ_AP017378.1"/>
</dbReference>
<proteinExistence type="predicted"/>
<keyword evidence="2" id="KW-0732">Signal</keyword>
<feature type="transmembrane region" description="Helical" evidence="1">
    <location>
        <begin position="33"/>
        <end position="52"/>
    </location>
</feature>
<dbReference type="EMBL" id="AP017378">
    <property type="protein sequence ID" value="BBD08296.1"/>
    <property type="molecule type" value="Genomic_DNA"/>
</dbReference>
<accession>A0A2Z6AYR3</accession>
<dbReference type="Proteomes" id="UP000269883">
    <property type="component" value="Chromosome"/>
</dbReference>
<sequence length="99" mass="11212">MRRLSTAAIAALTILMTVAPALARDPDEWELTASAGGFLYLILAFFLAVFLWQTRNGLPKRTWEGAINIFYKRCKASEGRPGFYEYLMKGLDKDPKLPR</sequence>
<evidence type="ECO:0000313" key="4">
    <source>
        <dbReference type="Proteomes" id="UP000269883"/>
    </source>
</evidence>
<gene>
    <name evidence="3" type="ORF">DFE_1570</name>
</gene>
<reference evidence="3 4" key="1">
    <citation type="journal article" date="2018" name="Sci. Adv.">
        <title>Multi-heme cytochromes provide a pathway for survival in energy-limited environments.</title>
        <authorList>
            <person name="Deng X."/>
            <person name="Dohmae N."/>
            <person name="Nealson K.H."/>
            <person name="Hashimoto K."/>
            <person name="Okamoto A."/>
        </authorList>
    </citation>
    <scope>NUCLEOTIDE SEQUENCE [LARGE SCALE GENOMIC DNA]</scope>
    <source>
        <strain evidence="3 4">IS5</strain>
    </source>
</reference>
<dbReference type="KEGG" id="dfl:DFE_1570"/>
<name>A0A2Z6AYR3_9BACT</name>
<evidence type="ECO:0000313" key="3">
    <source>
        <dbReference type="EMBL" id="BBD08296.1"/>
    </source>
</evidence>
<evidence type="ECO:0000256" key="1">
    <source>
        <dbReference type="SAM" id="Phobius"/>
    </source>
</evidence>
<feature type="chain" id="PRO_5016332862" evidence="2">
    <location>
        <begin position="24"/>
        <end position="99"/>
    </location>
</feature>
<keyword evidence="1" id="KW-0812">Transmembrane</keyword>
<keyword evidence="1" id="KW-0472">Membrane</keyword>
<feature type="signal peptide" evidence="2">
    <location>
        <begin position="1"/>
        <end position="23"/>
    </location>
</feature>
<keyword evidence="4" id="KW-1185">Reference proteome</keyword>
<keyword evidence="1" id="KW-1133">Transmembrane helix</keyword>
<dbReference type="AlphaFoldDB" id="A0A2Z6AYR3"/>